<evidence type="ECO:0000313" key="2">
    <source>
        <dbReference type="EMBL" id="MFC7060127.1"/>
    </source>
</evidence>
<sequence>MLVQAGGLAGTFRRQALEGLIDCSGTEQLESLADDPSVPEPLRRRAREVV</sequence>
<evidence type="ECO:0000313" key="3">
    <source>
        <dbReference type="Proteomes" id="UP001596445"/>
    </source>
</evidence>
<feature type="compositionally biased region" description="Basic and acidic residues" evidence="1">
    <location>
        <begin position="41"/>
        <end position="50"/>
    </location>
</feature>
<feature type="region of interest" description="Disordered" evidence="1">
    <location>
        <begin position="28"/>
        <end position="50"/>
    </location>
</feature>
<organism evidence="2 3">
    <name type="scientific">Halovenus salina</name>
    <dbReference type="NCBI Taxonomy" id="1510225"/>
    <lineage>
        <taxon>Archaea</taxon>
        <taxon>Methanobacteriati</taxon>
        <taxon>Methanobacteriota</taxon>
        <taxon>Stenosarchaea group</taxon>
        <taxon>Halobacteria</taxon>
        <taxon>Halobacteriales</taxon>
        <taxon>Haloarculaceae</taxon>
        <taxon>Halovenus</taxon>
    </lineage>
</organism>
<keyword evidence="3" id="KW-1185">Reference proteome</keyword>
<comment type="caution">
    <text evidence="2">The sequence shown here is derived from an EMBL/GenBank/DDBJ whole genome shotgun (WGS) entry which is preliminary data.</text>
</comment>
<name>A0ABD5WBI1_9EURY</name>
<protein>
    <submittedName>
        <fullName evidence="2">Uncharacterized protein</fullName>
    </submittedName>
</protein>
<reference evidence="2 3" key="1">
    <citation type="journal article" date="2019" name="Int. J. Syst. Evol. Microbiol.">
        <title>The Global Catalogue of Microorganisms (GCM) 10K type strain sequencing project: providing services to taxonomists for standard genome sequencing and annotation.</title>
        <authorList>
            <consortium name="The Broad Institute Genomics Platform"/>
            <consortium name="The Broad Institute Genome Sequencing Center for Infectious Disease"/>
            <person name="Wu L."/>
            <person name="Ma J."/>
        </authorList>
    </citation>
    <scope>NUCLEOTIDE SEQUENCE [LARGE SCALE GENOMIC DNA]</scope>
    <source>
        <strain evidence="2 3">JCM 30072</strain>
    </source>
</reference>
<dbReference type="RefSeq" id="WP_382187490.1">
    <property type="nucleotide sequence ID" value="NZ_JBHSZI010000006.1"/>
</dbReference>
<dbReference type="EMBL" id="JBHSZI010000006">
    <property type="protein sequence ID" value="MFC7060127.1"/>
    <property type="molecule type" value="Genomic_DNA"/>
</dbReference>
<gene>
    <name evidence="2" type="ORF">ACFQQG_20370</name>
</gene>
<dbReference type="AlphaFoldDB" id="A0ABD5WBI1"/>
<evidence type="ECO:0000256" key="1">
    <source>
        <dbReference type="SAM" id="MobiDB-lite"/>
    </source>
</evidence>
<dbReference type="Proteomes" id="UP001596445">
    <property type="component" value="Unassembled WGS sequence"/>
</dbReference>
<proteinExistence type="predicted"/>
<accession>A0ABD5WBI1</accession>